<dbReference type="GeneID" id="41900259"/>
<dbReference type="EMBL" id="JX997159">
    <property type="protein sequence ID" value="AGE50358.1"/>
    <property type="molecule type" value="Genomic_DNA"/>
</dbReference>
<dbReference type="RefSeq" id="YP_009701694.1">
    <property type="nucleotide sequence ID" value="NC_044937.1"/>
</dbReference>
<organism evidence="1 2">
    <name type="scientific">Paramecium bursaria Chlorella virus CVA-1</name>
    <dbReference type="NCBI Taxonomy" id="42683"/>
    <lineage>
        <taxon>Viruses</taxon>
        <taxon>Varidnaviria</taxon>
        <taxon>Bamfordvirae</taxon>
        <taxon>Nucleocytoviricota</taxon>
        <taxon>Megaviricetes</taxon>
        <taxon>Algavirales</taxon>
        <taxon>Phycodnaviridae</taxon>
        <taxon>Chlorovirus</taxon>
        <taxon>Chlorovirus conductrix</taxon>
        <taxon>Paramecium bursaria Chlorella virus A1</taxon>
    </lineage>
</organism>
<dbReference type="Proteomes" id="UP000243236">
    <property type="component" value="Segment"/>
</dbReference>
<gene>
    <name evidence="1" type="primary">CVA-1_005L</name>
    <name evidence="1" type="ORF">PBCVCVA1_005L</name>
</gene>
<reference evidence="1 2" key="1">
    <citation type="submission" date="2012-10" db="EMBL/GenBank/DDBJ databases">
        <title>Towards defining the chloroviruses: a genomic journey through a genus of large DNA viruses.</title>
        <authorList>
            <person name="Jeanniard A."/>
            <person name="Dunigan D.D."/>
            <person name="Gurnon J.R."/>
            <person name="Agarkova I."/>
            <person name="Kang M."/>
            <person name="Vitek J."/>
            <person name="Duncan G."/>
            <person name="McClung O.W."/>
            <person name="Larsen M."/>
            <person name="Claverie J.-M."/>
            <person name="Van Etten J.L."/>
            <person name="Blanc G."/>
        </authorList>
    </citation>
    <scope>NUCLEOTIDE SEQUENCE [LARGE SCALE GENOMIC DNA]</scope>
</reference>
<name>M1GXU3_9PHYC</name>
<sequence length="154" mass="17337">MVSIKQFFSEHAMLYNAKVEAKPEKAESKERYHVDVEVPEHLEDPVLKPEKAESKKHYHVDVEVAGTIEEPVIAPEKVSVFKSYFAGHKAIWAAKTKAAKAPAPPAGETKYTLDHEMDALNLWSPWAAKTKAAKGMAPLTERERENIKNKSWTV</sequence>
<evidence type="ECO:0000313" key="2">
    <source>
        <dbReference type="Proteomes" id="UP000243236"/>
    </source>
</evidence>
<proteinExistence type="predicted"/>
<dbReference type="KEGG" id="vg:41900259"/>
<evidence type="ECO:0000313" key="1">
    <source>
        <dbReference type="EMBL" id="AGE50358.1"/>
    </source>
</evidence>
<protein>
    <submittedName>
        <fullName evidence="1">Uncharacterized protein</fullName>
    </submittedName>
</protein>
<keyword evidence="2" id="KW-1185">Reference proteome</keyword>
<accession>M1GXU3</accession>